<feature type="compositionally biased region" description="Basic residues" evidence="1">
    <location>
        <begin position="58"/>
        <end position="72"/>
    </location>
</feature>
<protein>
    <submittedName>
        <fullName evidence="2">Uncharacterized protein</fullName>
    </submittedName>
</protein>
<dbReference type="EMBL" id="KV919013">
    <property type="protein sequence ID" value="OSX73186.1"/>
    <property type="molecule type" value="Genomic_DNA"/>
</dbReference>
<feature type="region of interest" description="Disordered" evidence="1">
    <location>
        <begin position="37"/>
        <end position="140"/>
    </location>
</feature>
<evidence type="ECO:0000313" key="3">
    <source>
        <dbReference type="Proteomes" id="UP000218209"/>
    </source>
</evidence>
<organism evidence="2 3">
    <name type="scientific">Porphyra umbilicalis</name>
    <name type="common">Purple laver</name>
    <name type="synonym">Red alga</name>
    <dbReference type="NCBI Taxonomy" id="2786"/>
    <lineage>
        <taxon>Eukaryota</taxon>
        <taxon>Rhodophyta</taxon>
        <taxon>Bangiophyceae</taxon>
        <taxon>Bangiales</taxon>
        <taxon>Bangiaceae</taxon>
        <taxon>Porphyra</taxon>
    </lineage>
</organism>
<keyword evidence="3" id="KW-1185">Reference proteome</keyword>
<dbReference type="Gene3D" id="2.130.10.10">
    <property type="entry name" value="YVTN repeat-like/Quinoprotein amine dehydrogenase"/>
    <property type="match status" value="2"/>
</dbReference>
<evidence type="ECO:0000256" key="1">
    <source>
        <dbReference type="SAM" id="MobiDB-lite"/>
    </source>
</evidence>
<proteinExistence type="predicted"/>
<dbReference type="PANTHER" id="PTHR46202:SF1">
    <property type="entry name" value="DNA EXCISION REPAIR PROTEIN ERCC-8"/>
    <property type="match status" value="1"/>
</dbReference>
<dbReference type="SMART" id="SM00320">
    <property type="entry name" value="WD40"/>
    <property type="match status" value="4"/>
</dbReference>
<dbReference type="AlphaFoldDB" id="A0A1X6NXG4"/>
<feature type="compositionally biased region" description="Gly residues" evidence="1">
    <location>
        <begin position="667"/>
        <end position="682"/>
    </location>
</feature>
<feature type="region of interest" description="Disordered" evidence="1">
    <location>
        <begin position="663"/>
        <end position="701"/>
    </location>
</feature>
<gene>
    <name evidence="2" type="ORF">BU14_0371s0019</name>
</gene>
<dbReference type="Proteomes" id="UP000218209">
    <property type="component" value="Unassembled WGS sequence"/>
</dbReference>
<accession>A0A1X6NXG4</accession>
<reference evidence="2 3" key="1">
    <citation type="submission" date="2017-03" db="EMBL/GenBank/DDBJ databases">
        <title>WGS assembly of Porphyra umbilicalis.</title>
        <authorList>
            <person name="Brawley S.H."/>
            <person name="Blouin N.A."/>
            <person name="Ficko-Blean E."/>
            <person name="Wheeler G.L."/>
            <person name="Lohr M."/>
            <person name="Goodson H.V."/>
            <person name="Jenkins J.W."/>
            <person name="Blaby-Haas C.E."/>
            <person name="Helliwell K.E."/>
            <person name="Chan C."/>
            <person name="Marriage T."/>
            <person name="Bhattacharya D."/>
            <person name="Klein A.S."/>
            <person name="Badis Y."/>
            <person name="Brodie J."/>
            <person name="Cao Y."/>
            <person name="Collen J."/>
            <person name="Dittami S.M."/>
            <person name="Gachon C.M."/>
            <person name="Green B.R."/>
            <person name="Karpowicz S."/>
            <person name="Kim J.W."/>
            <person name="Kudahl U."/>
            <person name="Lin S."/>
            <person name="Michel G."/>
            <person name="Mittag M."/>
            <person name="Olson B.J."/>
            <person name="Pangilinan J."/>
            <person name="Peng Y."/>
            <person name="Qiu H."/>
            <person name="Shu S."/>
            <person name="Singer J.T."/>
            <person name="Smith A.G."/>
            <person name="Sprecher B.N."/>
            <person name="Wagner V."/>
            <person name="Wang W."/>
            <person name="Wang Z.-Y."/>
            <person name="Yan J."/>
            <person name="Yarish C."/>
            <person name="Zoeuner-Riek S."/>
            <person name="Zhuang Y."/>
            <person name="Zou Y."/>
            <person name="Lindquist E.A."/>
            <person name="Grimwood J."/>
            <person name="Barry K."/>
            <person name="Rokhsar D.S."/>
            <person name="Schmutz J."/>
            <person name="Stiller J.W."/>
            <person name="Grossman A.R."/>
            <person name="Prochnik S.E."/>
        </authorList>
    </citation>
    <scope>NUCLEOTIDE SEQUENCE [LARGE SCALE GENOMIC DNA]</scope>
    <source>
        <strain evidence="2">4086291</strain>
    </source>
</reference>
<dbReference type="GO" id="GO:0000109">
    <property type="term" value="C:nucleotide-excision repair complex"/>
    <property type="evidence" value="ECO:0007669"/>
    <property type="project" value="TreeGrafter"/>
</dbReference>
<feature type="compositionally biased region" description="Pro residues" evidence="1">
    <location>
        <begin position="126"/>
        <end position="137"/>
    </location>
</feature>
<sequence length="701" mass="66960">MTSSAGEAAYVKWGLGMTGARACRTAALCRSVAASCPPAGAHATPLPRGFGHPAEAARRRHHRGAAAPRHRAVPTTGSVNGGAAVAGRPPPLATGGRGDQGRRGRSRDVQREKPCSTPSPGGSSGTPPPPPPPPSPPRTLLTLRASALAPSPTTRVAPPHGANIRALALHPSHGGGRFLLSASLDGGVAVYDLAAPPATAAAAAAAAAAIGADDSGGWALGDGAPTHPPVGVTVNLGLPPPAGVASAAATAAAAAAARGPPRRLRQGRGAAGARRPTASLPRHYAAGTARRHGAAAVDAASAAAAAAAATPDAPVAVAAAAWYPPDAGLFVTADDGGVVKAWDTASLVPAAAVRTPAPARGVALSRAPGGRPDVVAVAGAGGGGVGELLLVDLGAGAVAAALGGEGGDRPADGAGGGCGGGPPRGAPGLAAVAWSPVHPHLVAAASAAGGVVRLFDVRRSGDSAVVGVLDGRRVAVGLGGGGVAAAATVAAGDGATDNDGWAVDAAPLGVGATVGEAPTGGGARRKRRRRLSGGGGAGRPVADAAGVADVAWSPDGRWVWTRGGGGVAKWDALTAHRVPAAAGWARLGGGTAGGTGGRGGMVPAADGETLFVAAGRSVAVVDGPTGARVGVLDGHWGRVTALAGGGGRPSCRGGKTCGWLCGSPQRRGGGGGEGGRGGGGGRPARRGGGDPHDWDGRDWGG</sequence>
<feature type="region of interest" description="Disordered" evidence="1">
    <location>
        <begin position="514"/>
        <end position="540"/>
    </location>
</feature>
<name>A0A1X6NXG4_PORUM</name>
<dbReference type="PANTHER" id="PTHR46202">
    <property type="entry name" value="DNA EXCISION REPAIR PROTEIN ERCC-8"/>
    <property type="match status" value="1"/>
</dbReference>
<dbReference type="InterPro" id="IPR015943">
    <property type="entry name" value="WD40/YVTN_repeat-like_dom_sf"/>
</dbReference>
<feature type="compositionally biased region" description="Low complexity" evidence="1">
    <location>
        <begin position="267"/>
        <end position="278"/>
    </location>
</feature>
<dbReference type="GO" id="GO:0006283">
    <property type="term" value="P:transcription-coupled nucleotide-excision repair"/>
    <property type="evidence" value="ECO:0007669"/>
    <property type="project" value="InterPro"/>
</dbReference>
<evidence type="ECO:0000313" key="2">
    <source>
        <dbReference type="EMBL" id="OSX73186.1"/>
    </source>
</evidence>
<feature type="compositionally biased region" description="Basic and acidic residues" evidence="1">
    <location>
        <begin position="99"/>
        <end position="114"/>
    </location>
</feature>
<feature type="region of interest" description="Disordered" evidence="1">
    <location>
        <begin position="255"/>
        <end position="278"/>
    </location>
</feature>
<dbReference type="InterPro" id="IPR001680">
    <property type="entry name" value="WD40_rpt"/>
</dbReference>
<dbReference type="SUPFAM" id="SSF82171">
    <property type="entry name" value="DPP6 N-terminal domain-like"/>
    <property type="match status" value="1"/>
</dbReference>
<feature type="compositionally biased region" description="Basic and acidic residues" evidence="1">
    <location>
        <begin position="687"/>
        <end position="701"/>
    </location>
</feature>
<dbReference type="InterPro" id="IPR042238">
    <property type="entry name" value="Rad28/ERCC8/Ckn1/ATCSA-1"/>
</dbReference>
<dbReference type="GO" id="GO:0031464">
    <property type="term" value="C:Cul4A-RING E3 ubiquitin ligase complex"/>
    <property type="evidence" value="ECO:0007669"/>
    <property type="project" value="TreeGrafter"/>
</dbReference>
<dbReference type="GO" id="GO:0043161">
    <property type="term" value="P:proteasome-mediated ubiquitin-dependent protein catabolic process"/>
    <property type="evidence" value="ECO:0007669"/>
    <property type="project" value="TreeGrafter"/>
</dbReference>
<dbReference type="GO" id="GO:0000209">
    <property type="term" value="P:protein polyubiquitination"/>
    <property type="evidence" value="ECO:0007669"/>
    <property type="project" value="TreeGrafter"/>
</dbReference>